<dbReference type="AlphaFoldDB" id="A0A4R6KMK9"/>
<keyword evidence="3" id="KW-0804">Transcription</keyword>
<dbReference type="SUPFAM" id="SSF46689">
    <property type="entry name" value="Homeodomain-like"/>
    <property type="match status" value="1"/>
</dbReference>
<evidence type="ECO:0000256" key="1">
    <source>
        <dbReference type="ARBA" id="ARBA00023015"/>
    </source>
</evidence>
<proteinExistence type="predicted"/>
<keyword evidence="6" id="KW-1185">Reference proteome</keyword>
<dbReference type="Pfam" id="PF01380">
    <property type="entry name" value="SIS"/>
    <property type="match status" value="1"/>
</dbReference>
<sequence>MSKPAGDTGSVADRTRDLLGSLSPGERKVARALLAAYPVAGLETVADLADRAKVSAPTVLRFAARLGYSSYPLLQQALMREIHEQMGSPLRRMNDTSTPPPMPGSLTEVAAAYVASVNESFARIPQSELDLAVDLLSDSRLRITLIGGRFSQVLATYFANHLVLMRPAVAVLPADRLQRDATLLDLGKRDLLVVFDYRRYDADVIEVARRANKNGARVLLFTDPWLSPAAEIAAAVIPAQVEAVGPFDSLAPAMSVVETVVAAVNIRLARTSKERITQLERGDAGS</sequence>
<dbReference type="Gene3D" id="3.40.50.10490">
    <property type="entry name" value="Glucose-6-phosphate isomerase like protein, domain 1"/>
    <property type="match status" value="1"/>
</dbReference>
<dbReference type="InterPro" id="IPR009057">
    <property type="entry name" value="Homeodomain-like_sf"/>
</dbReference>
<dbReference type="InterPro" id="IPR047640">
    <property type="entry name" value="RpiR-like"/>
</dbReference>
<dbReference type="GO" id="GO:0003677">
    <property type="term" value="F:DNA binding"/>
    <property type="evidence" value="ECO:0007669"/>
    <property type="project" value="UniProtKB-KW"/>
</dbReference>
<keyword evidence="1" id="KW-0805">Transcription regulation</keyword>
<dbReference type="InterPro" id="IPR035472">
    <property type="entry name" value="RpiR-like_SIS"/>
</dbReference>
<evidence type="ECO:0000256" key="2">
    <source>
        <dbReference type="ARBA" id="ARBA00023125"/>
    </source>
</evidence>
<dbReference type="InterPro" id="IPR046348">
    <property type="entry name" value="SIS_dom_sf"/>
</dbReference>
<organism evidence="5 6">
    <name type="scientific">Kribbella caucasensis</name>
    <dbReference type="NCBI Taxonomy" id="2512215"/>
    <lineage>
        <taxon>Bacteria</taxon>
        <taxon>Bacillati</taxon>
        <taxon>Actinomycetota</taxon>
        <taxon>Actinomycetes</taxon>
        <taxon>Propionibacteriales</taxon>
        <taxon>Kribbellaceae</taxon>
        <taxon>Kribbella</taxon>
    </lineage>
</organism>
<dbReference type="GO" id="GO:0097367">
    <property type="term" value="F:carbohydrate derivative binding"/>
    <property type="evidence" value="ECO:0007669"/>
    <property type="project" value="InterPro"/>
</dbReference>
<protein>
    <submittedName>
        <fullName evidence="5">RpiR family transcriptional regulator</fullName>
    </submittedName>
</protein>
<evidence type="ECO:0000313" key="6">
    <source>
        <dbReference type="Proteomes" id="UP000295388"/>
    </source>
</evidence>
<dbReference type="PANTHER" id="PTHR30514:SF18">
    <property type="entry name" value="RPIR-FAMILY TRANSCRIPTIONAL REGULATOR"/>
    <property type="match status" value="1"/>
</dbReference>
<comment type="caution">
    <text evidence="5">The sequence shown here is derived from an EMBL/GenBank/DDBJ whole genome shotgun (WGS) entry which is preliminary data.</text>
</comment>
<feature type="domain" description="HTH rpiR-type" evidence="4">
    <location>
        <begin position="9"/>
        <end position="85"/>
    </location>
</feature>
<evidence type="ECO:0000313" key="5">
    <source>
        <dbReference type="EMBL" id="TDO51280.1"/>
    </source>
</evidence>
<dbReference type="InterPro" id="IPR000281">
    <property type="entry name" value="HTH_RpiR"/>
</dbReference>
<dbReference type="Proteomes" id="UP000295388">
    <property type="component" value="Unassembled WGS sequence"/>
</dbReference>
<accession>A0A4R6KMK9</accession>
<keyword evidence="2" id="KW-0238">DNA-binding</keyword>
<dbReference type="Pfam" id="PF01418">
    <property type="entry name" value="HTH_6"/>
    <property type="match status" value="1"/>
</dbReference>
<gene>
    <name evidence="5" type="ORF">EV643_10317</name>
</gene>
<dbReference type="PANTHER" id="PTHR30514">
    <property type="entry name" value="GLUCOKINASE"/>
    <property type="match status" value="1"/>
</dbReference>
<evidence type="ECO:0000256" key="3">
    <source>
        <dbReference type="ARBA" id="ARBA00023163"/>
    </source>
</evidence>
<dbReference type="OrthoDB" id="3574600at2"/>
<dbReference type="EMBL" id="SNWQ01000003">
    <property type="protein sequence ID" value="TDO51280.1"/>
    <property type="molecule type" value="Genomic_DNA"/>
</dbReference>
<dbReference type="GO" id="GO:1901135">
    <property type="term" value="P:carbohydrate derivative metabolic process"/>
    <property type="evidence" value="ECO:0007669"/>
    <property type="project" value="InterPro"/>
</dbReference>
<dbReference type="RefSeq" id="WP_133799252.1">
    <property type="nucleotide sequence ID" value="NZ_SNWQ01000003.1"/>
</dbReference>
<name>A0A4R6KMK9_9ACTN</name>
<dbReference type="SUPFAM" id="SSF53697">
    <property type="entry name" value="SIS domain"/>
    <property type="match status" value="1"/>
</dbReference>
<dbReference type="CDD" id="cd05013">
    <property type="entry name" value="SIS_RpiR"/>
    <property type="match status" value="1"/>
</dbReference>
<reference evidence="5 6" key="1">
    <citation type="submission" date="2019-03" db="EMBL/GenBank/DDBJ databases">
        <title>Genomic Encyclopedia of Type Strains, Phase III (KMG-III): the genomes of soil and plant-associated and newly described type strains.</title>
        <authorList>
            <person name="Whitman W."/>
        </authorList>
    </citation>
    <scope>NUCLEOTIDE SEQUENCE [LARGE SCALE GENOMIC DNA]</scope>
    <source>
        <strain evidence="5 6">VKM Ac-2527</strain>
    </source>
</reference>
<dbReference type="InterPro" id="IPR001347">
    <property type="entry name" value="SIS_dom"/>
</dbReference>
<dbReference type="Gene3D" id="1.10.10.10">
    <property type="entry name" value="Winged helix-like DNA-binding domain superfamily/Winged helix DNA-binding domain"/>
    <property type="match status" value="1"/>
</dbReference>
<evidence type="ECO:0000259" key="4">
    <source>
        <dbReference type="PROSITE" id="PS51071"/>
    </source>
</evidence>
<dbReference type="GO" id="GO:0003700">
    <property type="term" value="F:DNA-binding transcription factor activity"/>
    <property type="evidence" value="ECO:0007669"/>
    <property type="project" value="InterPro"/>
</dbReference>
<dbReference type="PROSITE" id="PS51071">
    <property type="entry name" value="HTH_RPIR"/>
    <property type="match status" value="1"/>
</dbReference>
<dbReference type="InterPro" id="IPR036388">
    <property type="entry name" value="WH-like_DNA-bd_sf"/>
</dbReference>